<dbReference type="EMBL" id="LTAO01000001">
    <property type="protein sequence ID" value="KYG35264.1"/>
    <property type="molecule type" value="Genomic_DNA"/>
</dbReference>
<keyword evidence="2" id="KW-1185">Reference proteome</keyword>
<evidence type="ECO:0000313" key="1">
    <source>
        <dbReference type="EMBL" id="KYG35264.1"/>
    </source>
</evidence>
<proteinExistence type="predicted"/>
<comment type="caution">
    <text evidence="1">The sequence shown here is derived from an EMBL/GenBank/DDBJ whole genome shotgun (WGS) entry which is preliminary data.</text>
</comment>
<reference evidence="1" key="1">
    <citation type="submission" date="2016-02" db="EMBL/GenBank/DDBJ databases">
        <title>Genome sequence of Bacillus trypoxylicola KCTC 13244(T).</title>
        <authorList>
            <person name="Jeong H."/>
            <person name="Park S.-H."/>
            <person name="Choi S.-K."/>
        </authorList>
    </citation>
    <scope>NUCLEOTIDE SEQUENCE [LARGE SCALE GENOMIC DNA]</scope>
    <source>
        <strain evidence="1">KCTC 13244</strain>
    </source>
</reference>
<dbReference type="Proteomes" id="UP000075806">
    <property type="component" value="Unassembled WGS sequence"/>
</dbReference>
<evidence type="ECO:0000313" key="2">
    <source>
        <dbReference type="Proteomes" id="UP000075806"/>
    </source>
</evidence>
<sequence length="62" mass="7065">MIGAQLFAPMTLRVNKEIYANRKETIECLLAAWKNARFALGQLERIGKNSIQVMLVFLTINL</sequence>
<organism evidence="1 2">
    <name type="scientific">Alkalihalobacillus trypoxylicola</name>
    <dbReference type="NCBI Taxonomy" id="519424"/>
    <lineage>
        <taxon>Bacteria</taxon>
        <taxon>Bacillati</taxon>
        <taxon>Bacillota</taxon>
        <taxon>Bacilli</taxon>
        <taxon>Bacillales</taxon>
        <taxon>Bacillaceae</taxon>
        <taxon>Alkalihalobacillus</taxon>
    </lineage>
</organism>
<dbReference type="AlphaFoldDB" id="A0A162FC71"/>
<protein>
    <submittedName>
        <fullName evidence="1">Uncharacterized protein</fullName>
    </submittedName>
</protein>
<accession>A0A162FC71</accession>
<gene>
    <name evidence="1" type="ORF">AZF04_02700</name>
</gene>
<name>A0A162FC71_9BACI</name>
<dbReference type="STRING" id="519424.AZF04_02700"/>